<dbReference type="RefSeq" id="WP_273892610.1">
    <property type="nucleotide sequence ID" value="NZ_JAMDGP010000015.1"/>
</dbReference>
<reference evidence="1 2" key="1">
    <citation type="submission" date="2022-05" db="EMBL/GenBank/DDBJ databases">
        <title>Novel Pseudomonas spp. Isolated from a Rainbow Trout Aquaculture Facility.</title>
        <authorList>
            <person name="Testerman T."/>
            <person name="Graf J."/>
        </authorList>
    </citation>
    <scope>NUCLEOTIDE SEQUENCE [LARGE SCALE GENOMIC DNA]</scope>
    <source>
        <strain evidence="1 2">ID1025</strain>
    </source>
</reference>
<sequence length="121" mass="13647">MEFPFTETQGLTIEGVHSPRWTDREQIRIDCILATKEYGEIPFTSCPWDTPETLPHCPAIFEHLAQGHAGPVAEWNRPEPTAEDLQAELDKLMPDIMLGLATPEEVEIARLLRVQIKAMAP</sequence>
<evidence type="ECO:0000313" key="1">
    <source>
        <dbReference type="EMBL" id="MDD1013844.1"/>
    </source>
</evidence>
<accession>A0ABT5P6C5</accession>
<organism evidence="1 2">
    <name type="scientific">Pseudomonas rubra</name>
    <dbReference type="NCBI Taxonomy" id="2942627"/>
    <lineage>
        <taxon>Bacteria</taxon>
        <taxon>Pseudomonadati</taxon>
        <taxon>Pseudomonadota</taxon>
        <taxon>Gammaproteobacteria</taxon>
        <taxon>Pseudomonadales</taxon>
        <taxon>Pseudomonadaceae</taxon>
        <taxon>Pseudomonas</taxon>
    </lineage>
</organism>
<comment type="caution">
    <text evidence="1">The sequence shown here is derived from an EMBL/GenBank/DDBJ whole genome shotgun (WGS) entry which is preliminary data.</text>
</comment>
<proteinExistence type="predicted"/>
<gene>
    <name evidence="1" type="ORF">M5G17_09150</name>
</gene>
<name>A0ABT5P6C5_9PSED</name>
<evidence type="ECO:0000313" key="2">
    <source>
        <dbReference type="Proteomes" id="UP001148184"/>
    </source>
</evidence>
<protein>
    <submittedName>
        <fullName evidence="1">Uncharacterized protein</fullName>
    </submittedName>
</protein>
<dbReference type="EMBL" id="JAMDGZ010000018">
    <property type="protein sequence ID" value="MDD1013844.1"/>
    <property type="molecule type" value="Genomic_DNA"/>
</dbReference>
<dbReference type="Proteomes" id="UP001148184">
    <property type="component" value="Unassembled WGS sequence"/>
</dbReference>
<keyword evidence="2" id="KW-1185">Reference proteome</keyword>